<dbReference type="PROSITE" id="PS50893">
    <property type="entry name" value="ABC_TRANSPORTER_2"/>
    <property type="match status" value="1"/>
</dbReference>
<dbReference type="PANTHER" id="PTHR43394:SF1">
    <property type="entry name" value="ATP-BINDING CASSETTE SUB-FAMILY B MEMBER 10, MITOCHONDRIAL"/>
    <property type="match status" value="1"/>
</dbReference>
<keyword evidence="7 9" id="KW-1133">Transmembrane helix</keyword>
<comment type="subcellular location">
    <subcellularLocation>
        <location evidence="1">Cell membrane</location>
        <topology evidence="1">Multi-pass membrane protein</topology>
    </subcellularLocation>
</comment>
<evidence type="ECO:0000313" key="12">
    <source>
        <dbReference type="EMBL" id="PSL25392.1"/>
    </source>
</evidence>
<dbReference type="Proteomes" id="UP000240978">
    <property type="component" value="Unassembled WGS sequence"/>
</dbReference>
<dbReference type="OrthoDB" id="9780296at2"/>
<dbReference type="SUPFAM" id="SSF52540">
    <property type="entry name" value="P-loop containing nucleoside triphosphate hydrolases"/>
    <property type="match status" value="1"/>
</dbReference>
<evidence type="ECO:0000256" key="3">
    <source>
        <dbReference type="ARBA" id="ARBA00022475"/>
    </source>
</evidence>
<dbReference type="AlphaFoldDB" id="A0A2P8FUJ2"/>
<feature type="transmembrane region" description="Helical" evidence="9">
    <location>
        <begin position="21"/>
        <end position="51"/>
    </location>
</feature>
<keyword evidence="6 12" id="KW-0067">ATP-binding</keyword>
<dbReference type="GO" id="GO:0005886">
    <property type="term" value="C:plasma membrane"/>
    <property type="evidence" value="ECO:0007669"/>
    <property type="project" value="UniProtKB-SubCell"/>
</dbReference>
<feature type="transmembrane region" description="Helical" evidence="9">
    <location>
        <begin position="260"/>
        <end position="282"/>
    </location>
</feature>
<evidence type="ECO:0000256" key="7">
    <source>
        <dbReference type="ARBA" id="ARBA00022989"/>
    </source>
</evidence>
<dbReference type="InterPro" id="IPR011527">
    <property type="entry name" value="ABC1_TM_dom"/>
</dbReference>
<proteinExistence type="predicted"/>
<dbReference type="FunFam" id="3.40.50.300:FF:000221">
    <property type="entry name" value="Multidrug ABC transporter ATP-binding protein"/>
    <property type="match status" value="1"/>
</dbReference>
<accession>A0A2P8FUJ2</accession>
<dbReference type="GO" id="GO:0005524">
    <property type="term" value="F:ATP binding"/>
    <property type="evidence" value="ECO:0007669"/>
    <property type="project" value="UniProtKB-KW"/>
</dbReference>
<feature type="transmembrane region" description="Helical" evidence="9">
    <location>
        <begin position="71"/>
        <end position="89"/>
    </location>
</feature>
<dbReference type="InterPro" id="IPR003439">
    <property type="entry name" value="ABC_transporter-like_ATP-bd"/>
</dbReference>
<sequence length="595" mass="66539">MINIKFNVKNLYRNLYLGKTLNLIWQISPVQATVSLLFLLSENICWIGTMYTLKLLIDRLINRPVTHNTDGITAAILLAGGVAILYGCVKSISSFVNERQSAAVNNYIDKQIHQHTIGLDYSCYEDPAYLDILKRAREAGVDRPYAVVLSLQEIGRNVAMLASMGYILISIDWILPPLLCLFVAPLLIIRIKFSKSLYLWQRKHTGIEREASYLSSLITGDMSAKEIRSFSLGQHLLTKYGKIKETLLTHQLKHSRRRTVIELVSTIVTTAAFFAVTAYIIFGIMNGKTSVGDIAVFLVIFPQSFSVMQGLAGGISGLYQNNRYLADIFALFKLKPTIESAAFTALTEKRESNDFVVENLSFKYPHATEYVLENIHLHIPAGQVIGLVGLNGAGKSTLIKLLCRLYDPLEGMIRIGNKDIRELNINEYRSKVSVVFQDFVKYNLSANENIRLGNIHAPFNPTGIKKAAEDAGAATYINDFPDQYDTVLGRTFENGHEISIGQWQRLAIARAFYSKSQLVILDEATSALDTIAEHELLANIKQKLGGRSALVISHRLSTIQQADLIYVMGDKKIIEYGTHEMLIQKKGTYAALFKS</sequence>
<dbReference type="SMART" id="SM00382">
    <property type="entry name" value="AAA"/>
    <property type="match status" value="1"/>
</dbReference>
<evidence type="ECO:0000313" key="13">
    <source>
        <dbReference type="Proteomes" id="UP000240978"/>
    </source>
</evidence>
<feature type="transmembrane region" description="Helical" evidence="9">
    <location>
        <begin position="294"/>
        <end position="319"/>
    </location>
</feature>
<evidence type="ECO:0000256" key="5">
    <source>
        <dbReference type="ARBA" id="ARBA00022741"/>
    </source>
</evidence>
<gene>
    <name evidence="12" type="ORF">CLV42_11374</name>
</gene>
<comment type="caution">
    <text evidence="12">The sequence shown here is derived from an EMBL/GenBank/DDBJ whole genome shotgun (WGS) entry which is preliminary data.</text>
</comment>
<evidence type="ECO:0000259" key="11">
    <source>
        <dbReference type="PROSITE" id="PS50929"/>
    </source>
</evidence>
<dbReference type="EMBL" id="PYGK01000013">
    <property type="protein sequence ID" value="PSL25392.1"/>
    <property type="molecule type" value="Genomic_DNA"/>
</dbReference>
<dbReference type="GO" id="GO:0016887">
    <property type="term" value="F:ATP hydrolysis activity"/>
    <property type="evidence" value="ECO:0007669"/>
    <property type="project" value="InterPro"/>
</dbReference>
<dbReference type="InterPro" id="IPR036640">
    <property type="entry name" value="ABC1_TM_sf"/>
</dbReference>
<keyword evidence="2" id="KW-0813">Transport</keyword>
<dbReference type="Pfam" id="PF00005">
    <property type="entry name" value="ABC_tran"/>
    <property type="match status" value="1"/>
</dbReference>
<keyword evidence="13" id="KW-1185">Reference proteome</keyword>
<protein>
    <submittedName>
        <fullName evidence="12">ATP-binding cassette subfamily B protein</fullName>
    </submittedName>
</protein>
<keyword evidence="5" id="KW-0547">Nucleotide-binding</keyword>
<keyword evidence="4 9" id="KW-0812">Transmembrane</keyword>
<evidence type="ECO:0000256" key="9">
    <source>
        <dbReference type="SAM" id="Phobius"/>
    </source>
</evidence>
<feature type="domain" description="ABC transmembrane type-1" evidence="11">
    <location>
        <begin position="34"/>
        <end position="320"/>
    </location>
</feature>
<dbReference type="GO" id="GO:0015421">
    <property type="term" value="F:ABC-type oligopeptide transporter activity"/>
    <property type="evidence" value="ECO:0007669"/>
    <property type="project" value="TreeGrafter"/>
</dbReference>
<evidence type="ECO:0000256" key="8">
    <source>
        <dbReference type="ARBA" id="ARBA00023136"/>
    </source>
</evidence>
<dbReference type="InterPro" id="IPR027417">
    <property type="entry name" value="P-loop_NTPase"/>
</dbReference>
<evidence type="ECO:0000256" key="2">
    <source>
        <dbReference type="ARBA" id="ARBA00022448"/>
    </source>
</evidence>
<dbReference type="PANTHER" id="PTHR43394">
    <property type="entry name" value="ATP-DEPENDENT PERMEASE MDL1, MITOCHONDRIAL"/>
    <property type="match status" value="1"/>
</dbReference>
<dbReference type="PROSITE" id="PS50929">
    <property type="entry name" value="ABC_TM1F"/>
    <property type="match status" value="1"/>
</dbReference>
<dbReference type="Gene3D" id="3.40.50.300">
    <property type="entry name" value="P-loop containing nucleotide triphosphate hydrolases"/>
    <property type="match status" value="1"/>
</dbReference>
<reference evidence="12 13" key="1">
    <citation type="submission" date="2018-03" db="EMBL/GenBank/DDBJ databases">
        <title>Genomic Encyclopedia of Archaeal and Bacterial Type Strains, Phase II (KMG-II): from individual species to whole genera.</title>
        <authorList>
            <person name="Goeker M."/>
        </authorList>
    </citation>
    <scope>NUCLEOTIDE SEQUENCE [LARGE SCALE GENOMIC DNA]</scope>
    <source>
        <strain evidence="12 13">DSM 18107</strain>
    </source>
</reference>
<evidence type="ECO:0000256" key="6">
    <source>
        <dbReference type="ARBA" id="ARBA00022840"/>
    </source>
</evidence>
<feature type="transmembrane region" description="Helical" evidence="9">
    <location>
        <begin position="174"/>
        <end position="193"/>
    </location>
</feature>
<dbReference type="SUPFAM" id="SSF90123">
    <property type="entry name" value="ABC transporter transmembrane region"/>
    <property type="match status" value="1"/>
</dbReference>
<evidence type="ECO:0000256" key="4">
    <source>
        <dbReference type="ARBA" id="ARBA00022692"/>
    </source>
</evidence>
<feature type="domain" description="ABC transporter" evidence="10">
    <location>
        <begin position="355"/>
        <end position="595"/>
    </location>
</feature>
<dbReference type="Gene3D" id="1.20.1560.10">
    <property type="entry name" value="ABC transporter type 1, transmembrane domain"/>
    <property type="match status" value="1"/>
</dbReference>
<keyword evidence="8 9" id="KW-0472">Membrane</keyword>
<name>A0A2P8FUJ2_9BACT</name>
<dbReference type="InterPro" id="IPR003593">
    <property type="entry name" value="AAA+_ATPase"/>
</dbReference>
<keyword evidence="3" id="KW-1003">Cell membrane</keyword>
<dbReference type="InterPro" id="IPR039421">
    <property type="entry name" value="Type_1_exporter"/>
</dbReference>
<evidence type="ECO:0000256" key="1">
    <source>
        <dbReference type="ARBA" id="ARBA00004651"/>
    </source>
</evidence>
<organism evidence="12 13">
    <name type="scientific">Chitinophaga ginsengisoli</name>
    <dbReference type="NCBI Taxonomy" id="363837"/>
    <lineage>
        <taxon>Bacteria</taxon>
        <taxon>Pseudomonadati</taxon>
        <taxon>Bacteroidota</taxon>
        <taxon>Chitinophagia</taxon>
        <taxon>Chitinophagales</taxon>
        <taxon>Chitinophagaceae</taxon>
        <taxon>Chitinophaga</taxon>
    </lineage>
</organism>
<evidence type="ECO:0000259" key="10">
    <source>
        <dbReference type="PROSITE" id="PS50893"/>
    </source>
</evidence>